<reference evidence="1" key="1">
    <citation type="submission" date="2020-05" db="EMBL/GenBank/DDBJ databases">
        <title>Complete genome sequence of Bradyrhizobium diazoefficiens XF5 isolated from soybean nodule.</title>
        <authorList>
            <person name="Noda R."/>
            <person name="Kakizaki K."/>
            <person name="Minamisawa K."/>
        </authorList>
    </citation>
    <scope>NUCLEOTIDE SEQUENCE</scope>
    <source>
        <strain evidence="1">XF5</strain>
    </source>
</reference>
<evidence type="ECO:0000313" key="1">
    <source>
        <dbReference type="EMBL" id="BCE53667.1"/>
    </source>
</evidence>
<name>A0A809ZQF7_9BRAD</name>
<gene>
    <name evidence="1" type="ORF">XF5B_11790</name>
</gene>
<sequence>MAMTIGEFPSNAPTKLCTTCGALMPNSAIKCTKCDSFQNWHNRIAVSTTVLALLTALVSVAGATLPNLWSWYRSGNSHVSVSFAHDDDEGGIFLVATNDGDRIGSIARVSVDFTAKDTPYSFAAVLDPQSSPSIEPGKSQKIRYTIDVGTDLIPYSVNDVKGDCSLHIEVREFSGARTSNISRKCSDLRPLDFGTK</sequence>
<dbReference type="AlphaFoldDB" id="A0A809ZQF7"/>
<accession>A0A809ZQF7</accession>
<protein>
    <submittedName>
        <fullName evidence="1">Uncharacterized protein</fullName>
    </submittedName>
</protein>
<dbReference type="EMBL" id="AP023095">
    <property type="protein sequence ID" value="BCE53667.1"/>
    <property type="molecule type" value="Genomic_DNA"/>
</dbReference>
<proteinExistence type="predicted"/>
<organism evidence="1">
    <name type="scientific">Bradyrhizobium diazoefficiens</name>
    <dbReference type="NCBI Taxonomy" id="1355477"/>
    <lineage>
        <taxon>Bacteria</taxon>
        <taxon>Pseudomonadati</taxon>
        <taxon>Pseudomonadota</taxon>
        <taxon>Alphaproteobacteria</taxon>
        <taxon>Hyphomicrobiales</taxon>
        <taxon>Nitrobacteraceae</taxon>
        <taxon>Bradyrhizobium</taxon>
    </lineage>
</organism>